<keyword evidence="2" id="KW-1185">Reference proteome</keyword>
<gene>
    <name evidence="1" type="ORF">ACFOPH_01785</name>
</gene>
<reference evidence="2" key="1">
    <citation type="journal article" date="2019" name="Int. J. Syst. Evol. Microbiol.">
        <title>The Global Catalogue of Microorganisms (GCM) 10K type strain sequencing project: providing services to taxonomists for standard genome sequencing and annotation.</title>
        <authorList>
            <consortium name="The Broad Institute Genomics Platform"/>
            <consortium name="The Broad Institute Genome Sequencing Center for Infectious Disease"/>
            <person name="Wu L."/>
            <person name="Ma J."/>
        </authorList>
    </citation>
    <scope>NUCLEOTIDE SEQUENCE [LARGE SCALE GENOMIC DNA]</scope>
    <source>
        <strain evidence="2">CCM 7480</strain>
    </source>
</reference>
<sequence>MNFESVELYGSMASYGRLMAPSEVQEAIYQRKGIPSLHPGWCLCGDVKASMFDAIIEHGNGVDIRLSGFVGPADGAFATITQQLGGAQHRYLLPLYEPCVVEFLEALERQPIQTMLGREGQTQAIVLQNKLSWRNIAPLVEMCQQNRRVGVEETLAEVIEAIHAVSRPETIPSVYKGVSLTDLSVSVIVPMQHCLTVARDENVAPGEQE</sequence>
<proteinExistence type="predicted"/>
<evidence type="ECO:0000313" key="2">
    <source>
        <dbReference type="Proteomes" id="UP001595665"/>
    </source>
</evidence>
<protein>
    <submittedName>
        <fullName evidence="1">Uncharacterized protein</fullName>
    </submittedName>
</protein>
<accession>A0ABV7PCW0</accession>
<dbReference type="EMBL" id="JBHRVV010000001">
    <property type="protein sequence ID" value="MFC3456983.1"/>
    <property type="molecule type" value="Genomic_DNA"/>
</dbReference>
<organism evidence="1 2">
    <name type="scientific">Massilia haematophila</name>
    <dbReference type="NCBI Taxonomy" id="457923"/>
    <lineage>
        <taxon>Bacteria</taxon>
        <taxon>Pseudomonadati</taxon>
        <taxon>Pseudomonadota</taxon>
        <taxon>Betaproteobacteria</taxon>
        <taxon>Burkholderiales</taxon>
        <taxon>Oxalobacteraceae</taxon>
        <taxon>Telluria group</taxon>
        <taxon>Massilia</taxon>
    </lineage>
</organism>
<name>A0ABV7PCW0_9BURK</name>
<comment type="caution">
    <text evidence="1">The sequence shown here is derived from an EMBL/GenBank/DDBJ whole genome shotgun (WGS) entry which is preliminary data.</text>
</comment>
<dbReference type="Proteomes" id="UP001595665">
    <property type="component" value="Unassembled WGS sequence"/>
</dbReference>
<dbReference type="RefSeq" id="WP_379733080.1">
    <property type="nucleotide sequence ID" value="NZ_JBHRVV010000001.1"/>
</dbReference>
<evidence type="ECO:0000313" key="1">
    <source>
        <dbReference type="EMBL" id="MFC3456983.1"/>
    </source>
</evidence>